<protein>
    <submittedName>
        <fullName evidence="1">Uncharacterized protein</fullName>
    </submittedName>
</protein>
<proteinExistence type="predicted"/>
<dbReference type="EMBL" id="CSAE01000009">
    <property type="protein sequence ID" value="COU96724.1"/>
    <property type="molecule type" value="Genomic_DNA"/>
</dbReference>
<accession>A0A0U0QJC9</accession>
<organism evidence="1 2">
    <name type="scientific">Mycobacterium tuberculosis</name>
    <dbReference type="NCBI Taxonomy" id="1773"/>
    <lineage>
        <taxon>Bacteria</taxon>
        <taxon>Bacillati</taxon>
        <taxon>Actinomycetota</taxon>
        <taxon>Actinomycetes</taxon>
        <taxon>Mycobacteriales</taxon>
        <taxon>Mycobacteriaceae</taxon>
        <taxon>Mycobacterium</taxon>
        <taxon>Mycobacterium tuberculosis complex</taxon>
    </lineage>
</organism>
<dbReference type="Proteomes" id="UP000038802">
    <property type="component" value="Unassembled WGS sequence"/>
</dbReference>
<gene>
    <name evidence="1" type="ORF">ERS007703_00174</name>
</gene>
<evidence type="ECO:0000313" key="2">
    <source>
        <dbReference type="Proteomes" id="UP000038802"/>
    </source>
</evidence>
<evidence type="ECO:0000313" key="1">
    <source>
        <dbReference type="EMBL" id="COU96724.1"/>
    </source>
</evidence>
<name>A0A0U0QJC9_MYCTX</name>
<reference evidence="2" key="1">
    <citation type="submission" date="2015-03" db="EMBL/GenBank/DDBJ databases">
        <authorList>
            <consortium name="Pathogen Informatics"/>
        </authorList>
    </citation>
    <scope>NUCLEOTIDE SEQUENCE [LARGE SCALE GENOMIC DNA]</scope>
    <source>
        <strain evidence="2">K00500041</strain>
    </source>
</reference>
<sequence>MVCNHSSSATAALSLPWLRRAIARYQAMARAHASPAGGSLASVSRRSASVNKARFAAATPCATPAAPAKNLSGHFPALLTWSITSVQRSAAP</sequence>
<dbReference type="AlphaFoldDB" id="A0A0U0QJC9"/>